<dbReference type="RefSeq" id="WP_238228175.1">
    <property type="nucleotide sequence ID" value="NZ_BPQD01000041.1"/>
</dbReference>
<accession>A0ABT8BJX9</accession>
<gene>
    <name evidence="1" type="ORF">QWZ12_17995</name>
</gene>
<protein>
    <submittedName>
        <fullName evidence="1">Uncharacterized protein</fullName>
    </submittedName>
</protein>
<reference evidence="2" key="1">
    <citation type="journal article" date="2019" name="Int. J. Syst. Evol. Microbiol.">
        <title>The Global Catalogue of Microorganisms (GCM) 10K type strain sequencing project: providing services to taxonomists for standard genome sequencing and annotation.</title>
        <authorList>
            <consortium name="The Broad Institute Genomics Platform"/>
            <consortium name="The Broad Institute Genome Sequencing Center for Infectious Disease"/>
            <person name="Wu L."/>
            <person name="Ma J."/>
        </authorList>
    </citation>
    <scope>NUCLEOTIDE SEQUENCE [LARGE SCALE GENOMIC DNA]</scope>
    <source>
        <strain evidence="2">CECT 7069</strain>
    </source>
</reference>
<name>A0ABT8BJX9_9HYPH</name>
<evidence type="ECO:0000313" key="2">
    <source>
        <dbReference type="Proteomes" id="UP001224644"/>
    </source>
</evidence>
<organism evidence="1 2">
    <name type="scientific">Methylobacterium adhaesivum</name>
    <dbReference type="NCBI Taxonomy" id="333297"/>
    <lineage>
        <taxon>Bacteria</taxon>
        <taxon>Pseudomonadati</taxon>
        <taxon>Pseudomonadota</taxon>
        <taxon>Alphaproteobacteria</taxon>
        <taxon>Hyphomicrobiales</taxon>
        <taxon>Methylobacteriaceae</taxon>
        <taxon>Methylobacterium</taxon>
    </lineage>
</organism>
<dbReference type="EMBL" id="JAUFPX010000017">
    <property type="protein sequence ID" value="MDN3592488.1"/>
    <property type="molecule type" value="Genomic_DNA"/>
</dbReference>
<dbReference type="Proteomes" id="UP001224644">
    <property type="component" value="Unassembled WGS sequence"/>
</dbReference>
<sequence length="133" mass="14471">MPSTSSPAPTLNIKIGSKSTEVTMFFGRLNELAELVGSFERLPEVDFHAPTRTAVLDILLSPRDERGRRTDPEWIIPPDLSIEDAEAALDFAKEHLADFFLGRLEKHLASLQTNGQRLTGVGSSLNGLAPSAS</sequence>
<evidence type="ECO:0000313" key="1">
    <source>
        <dbReference type="EMBL" id="MDN3592488.1"/>
    </source>
</evidence>
<proteinExistence type="predicted"/>
<keyword evidence="2" id="KW-1185">Reference proteome</keyword>
<comment type="caution">
    <text evidence="1">The sequence shown here is derived from an EMBL/GenBank/DDBJ whole genome shotgun (WGS) entry which is preliminary data.</text>
</comment>